<dbReference type="AlphaFoldDB" id="A0A848L4I1"/>
<dbReference type="InterPro" id="IPR054058">
    <property type="entry name" value="HTH_67"/>
</dbReference>
<reference evidence="1 2" key="1">
    <citation type="submission" date="2020-04" db="EMBL/GenBank/DDBJ databases">
        <title>Gordonia sp. nov. TBRC 11910.</title>
        <authorList>
            <person name="Suriyachadkun C."/>
        </authorList>
    </citation>
    <scope>NUCLEOTIDE SEQUENCE [LARGE SCALE GENOMIC DNA]</scope>
    <source>
        <strain evidence="1 2">TBRC 11910</strain>
    </source>
</reference>
<comment type="caution">
    <text evidence="1">The sequence shown here is derived from an EMBL/GenBank/DDBJ whole genome shotgun (WGS) entry which is preliminary data.</text>
</comment>
<dbReference type="Pfam" id="PF21863">
    <property type="entry name" value="HTH_67"/>
    <property type="match status" value="1"/>
</dbReference>
<organism evidence="1 2">
    <name type="scientific">Gordonia asplenii</name>
    <dbReference type="NCBI Taxonomy" id="2725283"/>
    <lineage>
        <taxon>Bacteria</taxon>
        <taxon>Bacillati</taxon>
        <taxon>Actinomycetota</taxon>
        <taxon>Actinomycetes</taxon>
        <taxon>Mycobacteriales</taxon>
        <taxon>Gordoniaceae</taxon>
        <taxon>Gordonia</taxon>
    </lineage>
</organism>
<evidence type="ECO:0008006" key="3">
    <source>
        <dbReference type="Google" id="ProtNLM"/>
    </source>
</evidence>
<dbReference type="RefSeq" id="WP_170195016.1">
    <property type="nucleotide sequence ID" value="NZ_JABBNB010000014.1"/>
</dbReference>
<name>A0A848L4I1_9ACTN</name>
<gene>
    <name evidence="1" type="ORF">HH308_14980</name>
</gene>
<evidence type="ECO:0000313" key="2">
    <source>
        <dbReference type="Proteomes" id="UP000550729"/>
    </source>
</evidence>
<dbReference type="EMBL" id="JABBNB010000014">
    <property type="protein sequence ID" value="NMO02518.1"/>
    <property type="molecule type" value="Genomic_DNA"/>
</dbReference>
<evidence type="ECO:0000313" key="1">
    <source>
        <dbReference type="EMBL" id="NMO02518.1"/>
    </source>
</evidence>
<dbReference type="NCBIfam" id="NF047719">
    <property type="entry name" value="SCO6745_fam_HTH"/>
    <property type="match status" value="1"/>
</dbReference>
<protein>
    <recommendedName>
        <fullName evidence="3">SalK</fullName>
    </recommendedName>
</protein>
<proteinExistence type="predicted"/>
<keyword evidence="2" id="KW-1185">Reference proteome</keyword>
<sequence length="299" mass="32543">MTSSDAGASPAAVARLAYQTLEPYHVLAYFNPGLGDAQRDTGLDAHAFYVGARAGVLGECTSSAVSAMFYNFAPQMISTAWAAARDVGLQRVMARREQMLDAQYRQILGDRVNDVELAELAAWYGKTVDGLPMSGRPLAAAWASTVVPDAAHLALWRHLSVLREWRGDHHIAALVLYGLDGIDAAALHEAELPDPTVVRRALGMKFFLISRGWSQDDWQASIDRLVERGLAQRTETGHRLTDAGFALYNAVELRTDNATAAAWTAPEATEIITRTRPYVKAILDAGVLPGTRKKEAPTQ</sequence>
<accession>A0A848L4I1</accession>
<dbReference type="Proteomes" id="UP000550729">
    <property type="component" value="Unassembled WGS sequence"/>
</dbReference>